<feature type="transmembrane region" description="Helical" evidence="1">
    <location>
        <begin position="263"/>
        <end position="280"/>
    </location>
</feature>
<keyword evidence="1" id="KW-0812">Transmembrane</keyword>
<keyword evidence="1" id="KW-0472">Membrane</keyword>
<evidence type="ECO:0000313" key="2">
    <source>
        <dbReference type="EMBL" id="CAL1240816.1"/>
    </source>
</evidence>
<keyword evidence="3" id="KW-1185">Reference proteome</keyword>
<feature type="transmembrane region" description="Helical" evidence="1">
    <location>
        <begin position="213"/>
        <end position="231"/>
    </location>
</feature>
<dbReference type="EMBL" id="OZ026884">
    <property type="protein sequence ID" value="CAL1240816.1"/>
    <property type="molecule type" value="Genomic_DNA"/>
</dbReference>
<proteinExistence type="predicted"/>
<dbReference type="RefSeq" id="WP_348757380.1">
    <property type="nucleotide sequence ID" value="NZ_OZ026884.1"/>
</dbReference>
<accession>A0ABM9NJK5</accession>
<evidence type="ECO:0000256" key="1">
    <source>
        <dbReference type="SAM" id="Phobius"/>
    </source>
</evidence>
<feature type="transmembrane region" description="Helical" evidence="1">
    <location>
        <begin position="91"/>
        <end position="112"/>
    </location>
</feature>
<name>A0ABM9NJK5_9GAMM</name>
<evidence type="ECO:0008006" key="4">
    <source>
        <dbReference type="Google" id="ProtNLM"/>
    </source>
</evidence>
<protein>
    <recommendedName>
        <fullName evidence="4">Glycosyltransferase RgtA/B/C/D-like domain-containing protein</fullName>
    </recommendedName>
</protein>
<organism evidence="2 3">
    <name type="scientific">Candidatus Methylocalor cossyra</name>
    <dbReference type="NCBI Taxonomy" id="3108543"/>
    <lineage>
        <taxon>Bacteria</taxon>
        <taxon>Pseudomonadati</taxon>
        <taxon>Pseudomonadota</taxon>
        <taxon>Gammaproteobacteria</taxon>
        <taxon>Methylococcales</taxon>
        <taxon>Methylococcaceae</taxon>
        <taxon>Candidatus Methylocalor</taxon>
    </lineage>
</organism>
<evidence type="ECO:0000313" key="3">
    <source>
        <dbReference type="Proteomes" id="UP001497493"/>
    </source>
</evidence>
<feature type="transmembrane region" description="Helical" evidence="1">
    <location>
        <begin position="165"/>
        <end position="193"/>
    </location>
</feature>
<feature type="transmembrane region" description="Helical" evidence="1">
    <location>
        <begin position="340"/>
        <end position="360"/>
    </location>
</feature>
<sequence>MSVPPTERVPHFPLLLLLSTLALLPLLLADIPPLVDYLNHIARDYILAHYRESEILPKYYRPDWAFLPNLAMDLVIVPMAELIPIDLAGKLFLAATLLLNVAGVFLLSRTLHGRIELPAYLVFFFLYHRLLLWGYLNFSFGLGLALLGFALWLRLRARPVTLRLAVFGALATVLLLCHLFAFAVYVLFVGGYQLGATFSEWRHGAFWRDRREWLLIIGQVAIPLLLFLTLSPTTDNAGAIRYGTFLQKLTSAFHVVNNYSRPLDYATFFALLGLIALGWWKRWLELARPVLWPLALGALVQLAMPETLFGSQTADSRLPIALWMLLAAGLKLKAAPRPLARPLLLGLLTLALARLLVVGVEWRRANSTYREYLSAFDKITPGARMLSVIPLPRHPSFHHPPVNFIGCQAIIRKSVFDPFLFADHGHQPIRFTEPYLELAKVTPGPVIYYDQSALTKGRKLKPEENPFRPEILHNYDYLLVLDEPLLPDFQHQGVRPIHTGNRFVLYQIEH</sequence>
<feature type="transmembrane region" description="Helical" evidence="1">
    <location>
        <begin position="132"/>
        <end position="153"/>
    </location>
</feature>
<feature type="transmembrane region" description="Helical" evidence="1">
    <location>
        <begin position="286"/>
        <end position="304"/>
    </location>
</feature>
<dbReference type="Proteomes" id="UP001497493">
    <property type="component" value="Chromosome"/>
</dbReference>
<keyword evidence="1" id="KW-1133">Transmembrane helix</keyword>
<gene>
    <name evidence="2" type="ORF">MECH1_V1_2040</name>
</gene>
<reference evidence="2 3" key="1">
    <citation type="submission" date="2024-04" db="EMBL/GenBank/DDBJ databases">
        <authorList>
            <person name="Cremers G."/>
        </authorList>
    </citation>
    <scope>NUCLEOTIDE SEQUENCE [LARGE SCALE GENOMIC DNA]</scope>
    <source>
        <strain evidence="2">MeCH1-AG</strain>
    </source>
</reference>